<dbReference type="PANTHER" id="PTHR36617">
    <property type="entry name" value="PROTEIN, PUTATIVE-RELATED"/>
    <property type="match status" value="1"/>
</dbReference>
<sequence>MKNRKLKILITWEKVVCKPKRFGELGITNLSYKNLTLLAKWWWRYGTDKDALWRRLIMEKYGAGQPHWIPSSSSTARMSSIWRSIVQLPSIEGMQNLVGFHAYRWIVGNGETICFWFDKWIDDIPLASKFPRLFSLAVDKDMRVLDACQNGLWSINFRRVLYSWEKEDLDRILNSLSSVSLVPLRDDKLVTPTQSGFTPFGNWFFPQRSNASYGWRSSTLSLRKSSSLYVESISPPTSIVVCGVAKLRSVVRTSFSPAHSVGEFGDMFLNGGGSLGVLCVLYPLLCKLGKIRASEGVDAIDDLEWWTDPCLSSKRKAPHHHHVGTSWSPPPTGEFKFNVNGSAKGKPGPAGCDGIL</sequence>
<evidence type="ECO:0008006" key="3">
    <source>
        <dbReference type="Google" id="ProtNLM"/>
    </source>
</evidence>
<dbReference type="InParanoid" id="A0A061FVA0"/>
<name>A0A061FVA0_THECC</name>
<dbReference type="HOGENOM" id="CLU_779394_0_0_1"/>
<protein>
    <recommendedName>
        <fullName evidence="3">Reverse transcriptase zinc-binding domain-containing protein</fullName>
    </recommendedName>
</protein>
<evidence type="ECO:0000313" key="1">
    <source>
        <dbReference type="EMBL" id="EOY20792.1"/>
    </source>
</evidence>
<evidence type="ECO:0000313" key="2">
    <source>
        <dbReference type="Proteomes" id="UP000026915"/>
    </source>
</evidence>
<accession>A0A061FVA0</accession>
<reference evidence="1 2" key="1">
    <citation type="journal article" date="2013" name="Genome Biol.">
        <title>The genome sequence of the most widely cultivated cacao type and its use to identify candidate genes regulating pod color.</title>
        <authorList>
            <person name="Motamayor J.C."/>
            <person name="Mockaitis K."/>
            <person name="Schmutz J."/>
            <person name="Haiminen N."/>
            <person name="Iii D.L."/>
            <person name="Cornejo O."/>
            <person name="Findley S.D."/>
            <person name="Zheng P."/>
            <person name="Utro F."/>
            <person name="Royaert S."/>
            <person name="Saski C."/>
            <person name="Jenkins J."/>
            <person name="Podicheti R."/>
            <person name="Zhao M."/>
            <person name="Scheffler B.E."/>
            <person name="Stack J.C."/>
            <person name="Feltus F.A."/>
            <person name="Mustiga G.M."/>
            <person name="Amores F."/>
            <person name="Phillips W."/>
            <person name="Marelli J.P."/>
            <person name="May G.D."/>
            <person name="Shapiro H."/>
            <person name="Ma J."/>
            <person name="Bustamante C.D."/>
            <person name="Schnell R.J."/>
            <person name="Main D."/>
            <person name="Gilbert D."/>
            <person name="Parida L."/>
            <person name="Kuhn D.N."/>
        </authorList>
    </citation>
    <scope>NUCLEOTIDE SEQUENCE [LARGE SCALE GENOMIC DNA]</scope>
    <source>
        <strain evidence="2">cv. Matina 1-6</strain>
    </source>
</reference>
<keyword evidence="2" id="KW-1185">Reference proteome</keyword>
<proteinExistence type="predicted"/>
<dbReference type="PANTHER" id="PTHR36617:SF15">
    <property type="entry name" value="REVERSE TRANSCRIPTASE ZINC-BINDING DOMAIN-CONTAINING PROTEIN"/>
    <property type="match status" value="1"/>
</dbReference>
<dbReference type="AlphaFoldDB" id="A0A061FVA0"/>
<dbReference type="EMBL" id="CM001881">
    <property type="protein sequence ID" value="EOY20792.1"/>
    <property type="molecule type" value="Genomic_DNA"/>
</dbReference>
<organism evidence="1 2">
    <name type="scientific">Theobroma cacao</name>
    <name type="common">Cacao</name>
    <name type="synonym">Cocoa</name>
    <dbReference type="NCBI Taxonomy" id="3641"/>
    <lineage>
        <taxon>Eukaryota</taxon>
        <taxon>Viridiplantae</taxon>
        <taxon>Streptophyta</taxon>
        <taxon>Embryophyta</taxon>
        <taxon>Tracheophyta</taxon>
        <taxon>Spermatophyta</taxon>
        <taxon>Magnoliopsida</taxon>
        <taxon>eudicotyledons</taxon>
        <taxon>Gunneridae</taxon>
        <taxon>Pentapetalae</taxon>
        <taxon>rosids</taxon>
        <taxon>malvids</taxon>
        <taxon>Malvales</taxon>
        <taxon>Malvaceae</taxon>
        <taxon>Byttnerioideae</taxon>
        <taxon>Theobroma</taxon>
    </lineage>
</organism>
<dbReference type="eggNOG" id="KOG1075">
    <property type="taxonomic scope" value="Eukaryota"/>
</dbReference>
<gene>
    <name evidence="1" type="ORF">TCM_012134</name>
</gene>
<dbReference type="Gramene" id="EOY20792">
    <property type="protein sequence ID" value="EOY20792"/>
    <property type="gene ID" value="TCM_012134"/>
</dbReference>
<dbReference type="Proteomes" id="UP000026915">
    <property type="component" value="Chromosome 3"/>
</dbReference>